<gene>
    <name evidence="5" type="ORF">BU204_13620</name>
</gene>
<evidence type="ECO:0000256" key="1">
    <source>
        <dbReference type="ARBA" id="ARBA00009080"/>
    </source>
</evidence>
<dbReference type="OrthoDB" id="9135493at2"/>
<dbReference type="InterPro" id="IPR036291">
    <property type="entry name" value="NAD(P)-bd_dom_sf"/>
</dbReference>
<dbReference type="Gene3D" id="1.10.1040.10">
    <property type="entry name" value="N-(1-d-carboxylethyl)-l-norvaline Dehydrogenase, domain 2"/>
    <property type="match status" value="1"/>
</dbReference>
<dbReference type="GO" id="GO:0003677">
    <property type="term" value="F:DNA binding"/>
    <property type="evidence" value="ECO:0007669"/>
    <property type="project" value="TreeGrafter"/>
</dbReference>
<sequence>MSTMTTTPIPVTVLGLGLMGQALAAAFLRAGHPTTVWNRTAAKAETLLAQGARRADSAGDTTSPLVVLCVSDYRAVREVLESTDLEERILVNLTSGTSTQARATAEYVAERGGTYLDGAILAAPDGIGTADAVILHSGPRPAFDEVEPALRALGNATYLGADHGLSALHDVAVLGLMWSILNGFLQGAALLGTAGVPATAFAPLAAQSAGTVAGWLAGYARQVDEGSYPAPDSTIDTHLAAMEHFVEESETLGVSAELPRLVKALAERAVAQGHGPSGYAALIEQFREKA</sequence>
<evidence type="ECO:0000256" key="2">
    <source>
        <dbReference type="ARBA" id="ARBA00023002"/>
    </source>
</evidence>
<dbReference type="InterPro" id="IPR008927">
    <property type="entry name" value="6-PGluconate_DH-like_C_sf"/>
</dbReference>
<dbReference type="InterPro" id="IPR048666">
    <property type="entry name" value="RedAm-like_C"/>
</dbReference>
<dbReference type="GO" id="GO:0140673">
    <property type="term" value="P:transcription elongation-coupled chromatin remodeling"/>
    <property type="evidence" value="ECO:0007669"/>
    <property type="project" value="TreeGrafter"/>
</dbReference>
<dbReference type="Proteomes" id="UP000185596">
    <property type="component" value="Unassembled WGS sequence"/>
</dbReference>
<keyword evidence="2" id="KW-0560">Oxidoreductase</keyword>
<dbReference type="GO" id="GO:0016491">
    <property type="term" value="F:oxidoreductase activity"/>
    <property type="evidence" value="ECO:0007669"/>
    <property type="project" value="UniProtKB-KW"/>
</dbReference>
<dbReference type="SUPFAM" id="SSF51735">
    <property type="entry name" value="NAD(P)-binding Rossmann-fold domains"/>
    <property type="match status" value="1"/>
</dbReference>
<dbReference type="GO" id="GO:0000785">
    <property type="term" value="C:chromatin"/>
    <property type="evidence" value="ECO:0007669"/>
    <property type="project" value="TreeGrafter"/>
</dbReference>
<evidence type="ECO:0000313" key="6">
    <source>
        <dbReference type="Proteomes" id="UP000185596"/>
    </source>
</evidence>
<dbReference type="InterPro" id="IPR051265">
    <property type="entry name" value="HIBADH-related_NP60_sf"/>
</dbReference>
<evidence type="ECO:0000259" key="3">
    <source>
        <dbReference type="Pfam" id="PF03446"/>
    </source>
</evidence>
<dbReference type="AlphaFoldDB" id="A0A1Q8CS03"/>
<comment type="caution">
    <text evidence="5">The sequence shown here is derived from an EMBL/GenBank/DDBJ whole genome shotgun (WGS) entry which is preliminary data.</text>
</comment>
<evidence type="ECO:0000313" key="5">
    <source>
        <dbReference type="EMBL" id="OLF17114.1"/>
    </source>
</evidence>
<protein>
    <submittedName>
        <fullName evidence="5">6-phosphogluconate dehydrogenase</fullName>
    </submittedName>
</protein>
<comment type="similarity">
    <text evidence="1">Belongs to the HIBADH-related family.</text>
</comment>
<dbReference type="PIRSF" id="PIRSF000103">
    <property type="entry name" value="HIBADH"/>
    <property type="match status" value="1"/>
</dbReference>
<dbReference type="PANTHER" id="PTHR43580:SF2">
    <property type="entry name" value="CYTOKINE-LIKE NUCLEAR FACTOR N-PAC"/>
    <property type="match status" value="1"/>
</dbReference>
<dbReference type="PANTHER" id="PTHR43580">
    <property type="entry name" value="OXIDOREDUCTASE GLYR1-RELATED"/>
    <property type="match status" value="1"/>
</dbReference>
<dbReference type="InterPro" id="IPR006115">
    <property type="entry name" value="6PGDH_NADP-bd"/>
</dbReference>
<feature type="domain" description="6-phosphogluconate dehydrogenase NADP-binding" evidence="3">
    <location>
        <begin position="11"/>
        <end position="158"/>
    </location>
</feature>
<dbReference type="GO" id="GO:0050661">
    <property type="term" value="F:NADP binding"/>
    <property type="evidence" value="ECO:0007669"/>
    <property type="project" value="InterPro"/>
</dbReference>
<accession>A0A1Q8CS03</accession>
<dbReference type="InterPro" id="IPR013328">
    <property type="entry name" value="6PGD_dom2"/>
</dbReference>
<feature type="domain" description="NADPH-dependent reductive aminase-like C-terminal" evidence="4">
    <location>
        <begin position="162"/>
        <end position="287"/>
    </location>
</feature>
<dbReference type="InterPro" id="IPR015815">
    <property type="entry name" value="HIBADH-related"/>
</dbReference>
<organism evidence="5 6">
    <name type="scientific">Actinophytocola xanthii</name>
    <dbReference type="NCBI Taxonomy" id="1912961"/>
    <lineage>
        <taxon>Bacteria</taxon>
        <taxon>Bacillati</taxon>
        <taxon>Actinomycetota</taxon>
        <taxon>Actinomycetes</taxon>
        <taxon>Pseudonocardiales</taxon>
        <taxon>Pseudonocardiaceae</taxon>
    </lineage>
</organism>
<dbReference type="GO" id="GO:0031491">
    <property type="term" value="F:nucleosome binding"/>
    <property type="evidence" value="ECO:0007669"/>
    <property type="project" value="TreeGrafter"/>
</dbReference>
<name>A0A1Q8CS03_9PSEU</name>
<dbReference type="Gene3D" id="3.40.50.720">
    <property type="entry name" value="NAD(P)-binding Rossmann-like Domain"/>
    <property type="match status" value="1"/>
</dbReference>
<dbReference type="EMBL" id="MSIE01000021">
    <property type="protein sequence ID" value="OLF17114.1"/>
    <property type="molecule type" value="Genomic_DNA"/>
</dbReference>
<evidence type="ECO:0000259" key="4">
    <source>
        <dbReference type="Pfam" id="PF21761"/>
    </source>
</evidence>
<dbReference type="Pfam" id="PF21761">
    <property type="entry name" value="RedAm-like_C"/>
    <property type="match status" value="1"/>
</dbReference>
<dbReference type="Pfam" id="PF03446">
    <property type="entry name" value="NAD_binding_2"/>
    <property type="match status" value="1"/>
</dbReference>
<dbReference type="STRING" id="1912961.BU204_13620"/>
<dbReference type="SUPFAM" id="SSF48179">
    <property type="entry name" value="6-phosphogluconate dehydrogenase C-terminal domain-like"/>
    <property type="match status" value="1"/>
</dbReference>
<keyword evidence="6" id="KW-1185">Reference proteome</keyword>
<reference evidence="5 6" key="1">
    <citation type="submission" date="2016-12" db="EMBL/GenBank/DDBJ databases">
        <title>The draft genome sequence of Actinophytocola sp. 11-183.</title>
        <authorList>
            <person name="Wang W."/>
            <person name="Yuan L."/>
        </authorList>
    </citation>
    <scope>NUCLEOTIDE SEQUENCE [LARGE SCALE GENOMIC DNA]</scope>
    <source>
        <strain evidence="5 6">11-183</strain>
    </source>
</reference>
<proteinExistence type="inferred from homology"/>